<evidence type="ECO:0000313" key="3">
    <source>
        <dbReference type="EMBL" id="CEP19464.1"/>
    </source>
</evidence>
<dbReference type="InterPro" id="IPR011990">
    <property type="entry name" value="TPR-like_helical_dom_sf"/>
</dbReference>
<dbReference type="PANTHER" id="PTHR28142">
    <property type="entry name" value="MITOCHONDRIAL INNER MEMBRANE I-AAA PROTEASE SUPERCOMPLEX SUBUNIT MGR3-RELATED"/>
    <property type="match status" value="1"/>
</dbReference>
<dbReference type="SMART" id="SM00028">
    <property type="entry name" value="TPR"/>
    <property type="match status" value="3"/>
</dbReference>
<keyword evidence="2" id="KW-0472">Membrane</keyword>
<dbReference type="Pfam" id="PF13176">
    <property type="entry name" value="TPR_7"/>
    <property type="match status" value="1"/>
</dbReference>
<dbReference type="InterPro" id="IPR040201">
    <property type="entry name" value="Mrg3-like"/>
</dbReference>
<protein>
    <submittedName>
        <fullName evidence="3">Uncharacterized protein</fullName>
    </submittedName>
</protein>
<evidence type="ECO:0000313" key="4">
    <source>
        <dbReference type="Proteomes" id="UP000054107"/>
    </source>
</evidence>
<dbReference type="PROSITE" id="PS50005">
    <property type="entry name" value="TPR"/>
    <property type="match status" value="1"/>
</dbReference>
<dbReference type="Gene3D" id="1.25.40.10">
    <property type="entry name" value="Tetratricopeptide repeat domain"/>
    <property type="match status" value="2"/>
</dbReference>
<keyword evidence="2" id="KW-0812">Transmembrane</keyword>
<name>A0A0B7NWK8_9FUNG</name>
<keyword evidence="2" id="KW-1133">Transmembrane helix</keyword>
<feature type="repeat" description="TPR" evidence="1">
    <location>
        <begin position="233"/>
        <end position="266"/>
    </location>
</feature>
<keyword evidence="4" id="KW-1185">Reference proteome</keyword>
<dbReference type="EMBL" id="LN734024">
    <property type="protein sequence ID" value="CEP19464.1"/>
    <property type="molecule type" value="Genomic_DNA"/>
</dbReference>
<accession>A0A0B7NWK8</accession>
<feature type="transmembrane region" description="Helical" evidence="2">
    <location>
        <begin position="72"/>
        <end position="95"/>
    </location>
</feature>
<dbReference type="OrthoDB" id="10050400at2759"/>
<dbReference type="Proteomes" id="UP000054107">
    <property type="component" value="Unassembled WGS sequence"/>
</dbReference>
<sequence length="374" mass="41938">MSATRLSTWLRKSVQRSVPLNGSRRMTSAFSSPRASVFHRADVPPKTPSFTTSPYNEAIKNIKYQAKLVAKITGYTAISVTAAVALVWQLSHWYIEYTMSPTPPELGYQARNLLHGAYIRETIAPNFEMAVLYVREALRIALEERHLKESSPIVIQLRLRLAHDEEHAGNLLDAITEYTRSWKFIVEEGGSKEDAVETAKHIGNLYLRIADYERAEEFLAWALHSATTDNNKAKITLALASLYALQRNFQLALPLLGEALKAVPDNDVCLKAIVQNQLSEIMFGLGKMDEAMGWAQAAVHASASDARNQDCLECGGVASNNLGKMLELKGEFEQALEHYKQAVTYSLSVHDSESRNRYILNQERIQEKLNNKAE</sequence>
<proteinExistence type="predicted"/>
<dbReference type="AlphaFoldDB" id="A0A0B7NWK8"/>
<gene>
    <name evidence="3" type="primary">PARPA_13779.1 scaffold 47024</name>
</gene>
<evidence type="ECO:0000256" key="2">
    <source>
        <dbReference type="SAM" id="Phobius"/>
    </source>
</evidence>
<dbReference type="SUPFAM" id="SSF48452">
    <property type="entry name" value="TPR-like"/>
    <property type="match status" value="1"/>
</dbReference>
<reference evidence="3 4" key="1">
    <citation type="submission" date="2014-09" db="EMBL/GenBank/DDBJ databases">
        <authorList>
            <person name="Ellenberger Sabrina"/>
        </authorList>
    </citation>
    <scope>NUCLEOTIDE SEQUENCE [LARGE SCALE GENOMIC DNA]</scope>
    <source>
        <strain evidence="3 4">CBS 412.66</strain>
    </source>
</reference>
<dbReference type="InterPro" id="IPR019734">
    <property type="entry name" value="TPR_rpt"/>
</dbReference>
<keyword evidence="1" id="KW-0802">TPR repeat</keyword>
<organism evidence="3 4">
    <name type="scientific">Parasitella parasitica</name>
    <dbReference type="NCBI Taxonomy" id="35722"/>
    <lineage>
        <taxon>Eukaryota</taxon>
        <taxon>Fungi</taxon>
        <taxon>Fungi incertae sedis</taxon>
        <taxon>Mucoromycota</taxon>
        <taxon>Mucoromycotina</taxon>
        <taxon>Mucoromycetes</taxon>
        <taxon>Mucorales</taxon>
        <taxon>Mucorineae</taxon>
        <taxon>Mucoraceae</taxon>
        <taxon>Parasitella</taxon>
    </lineage>
</organism>
<evidence type="ECO:0000256" key="1">
    <source>
        <dbReference type="PROSITE-ProRule" id="PRU00339"/>
    </source>
</evidence>
<dbReference type="PANTHER" id="PTHR28142:SF1">
    <property type="entry name" value="MITOCHONDRIAL INNER MEMBRANE I-AAA PROTEASE SUPERCOMPLEX SUBUNIT MGR3-RELATED"/>
    <property type="match status" value="1"/>
</dbReference>